<dbReference type="InterPro" id="IPR023209">
    <property type="entry name" value="DAO"/>
</dbReference>
<dbReference type="Proteomes" id="UP000601435">
    <property type="component" value="Unassembled WGS sequence"/>
</dbReference>
<dbReference type="AlphaFoldDB" id="A0A812MF51"/>
<dbReference type="GO" id="GO:0003884">
    <property type="term" value="F:D-amino-acid oxidase activity"/>
    <property type="evidence" value="ECO:0007669"/>
    <property type="project" value="InterPro"/>
</dbReference>
<organism evidence="7 8">
    <name type="scientific">Symbiodinium necroappetens</name>
    <dbReference type="NCBI Taxonomy" id="1628268"/>
    <lineage>
        <taxon>Eukaryota</taxon>
        <taxon>Sar</taxon>
        <taxon>Alveolata</taxon>
        <taxon>Dinophyceae</taxon>
        <taxon>Suessiales</taxon>
        <taxon>Symbiodiniaceae</taxon>
        <taxon>Symbiodinium</taxon>
    </lineage>
</organism>
<dbReference type="InterPro" id="IPR006076">
    <property type="entry name" value="FAD-dep_OxRdtase"/>
</dbReference>
<dbReference type="Gene3D" id="3.30.9.10">
    <property type="entry name" value="D-Amino Acid Oxidase, subunit A, domain 2"/>
    <property type="match status" value="1"/>
</dbReference>
<evidence type="ECO:0000256" key="2">
    <source>
        <dbReference type="ARBA" id="ARBA00006730"/>
    </source>
</evidence>
<gene>
    <name evidence="7" type="primary">DAO</name>
    <name evidence="7" type="ORF">SNEC2469_LOCUS6272</name>
</gene>
<reference evidence="7" key="1">
    <citation type="submission" date="2021-02" db="EMBL/GenBank/DDBJ databases">
        <authorList>
            <person name="Dougan E. K."/>
            <person name="Rhodes N."/>
            <person name="Thang M."/>
            <person name="Chan C."/>
        </authorList>
    </citation>
    <scope>NUCLEOTIDE SEQUENCE</scope>
</reference>
<name>A0A812MF51_9DINO</name>
<evidence type="ECO:0000256" key="1">
    <source>
        <dbReference type="ARBA" id="ARBA00001974"/>
    </source>
</evidence>
<dbReference type="Gene3D" id="3.40.50.720">
    <property type="entry name" value="NAD(P)-binding Rossmann-like Domain"/>
    <property type="match status" value="1"/>
</dbReference>
<sequence>MAAAPMKRVLVVGSGAIGLRTALELSSRKQVLVKLFSPRHPLHPSTCSMGAGGLWMPFHCDDPRTDRWATETLDELLDYTLAKDSAEARLVEIVPTVKLMKELIQSTTLGQWTTDPRLNYQQLTVEMLSQQNRVNRLRIPSEHELLNAGYRHAHLFFTPIVNATLMLKHFLERASEMLEEVDVPSSPTDETTDMFESINEMIEMAAAKNCDAVVNCTGLASRKLCHDDQMLGARGILLHYDRETVERRQSFVTGHDSDQANTNDAAIMAEHAPWGSDSMPCYLVPRGPTILVGGSYLEQDARETISDEERVRLFQNSFNLGIDIDKSTPTSQWVGFRPYRPTVRCEIESGLTDSPIKLIHNYGHGGSGWTVNVGAAKECASLVQEALKE</sequence>
<comment type="similarity">
    <text evidence="2">Belongs to the DAMOX/DASOX family.</text>
</comment>
<keyword evidence="8" id="KW-1185">Reference proteome</keyword>
<evidence type="ECO:0000256" key="4">
    <source>
        <dbReference type="ARBA" id="ARBA00022827"/>
    </source>
</evidence>
<comment type="cofactor">
    <cofactor evidence="1">
        <name>FAD</name>
        <dbReference type="ChEBI" id="CHEBI:57692"/>
    </cofactor>
</comment>
<keyword evidence="3" id="KW-0285">Flavoprotein</keyword>
<evidence type="ECO:0000313" key="8">
    <source>
        <dbReference type="Proteomes" id="UP000601435"/>
    </source>
</evidence>
<evidence type="ECO:0000256" key="3">
    <source>
        <dbReference type="ARBA" id="ARBA00022630"/>
    </source>
</evidence>
<dbReference type="SUPFAM" id="SSF54373">
    <property type="entry name" value="FAD-linked reductases, C-terminal domain"/>
    <property type="match status" value="1"/>
</dbReference>
<protein>
    <submittedName>
        <fullName evidence="7">DAO protein</fullName>
    </submittedName>
</protein>
<keyword evidence="5" id="KW-0560">Oxidoreductase</keyword>
<dbReference type="GO" id="GO:0019478">
    <property type="term" value="P:D-amino acid catabolic process"/>
    <property type="evidence" value="ECO:0007669"/>
    <property type="project" value="TreeGrafter"/>
</dbReference>
<dbReference type="OrthoDB" id="2015447at2759"/>
<dbReference type="Pfam" id="PF01266">
    <property type="entry name" value="DAO"/>
    <property type="match status" value="1"/>
</dbReference>
<dbReference type="GO" id="GO:0005737">
    <property type="term" value="C:cytoplasm"/>
    <property type="evidence" value="ECO:0007669"/>
    <property type="project" value="TreeGrafter"/>
</dbReference>
<keyword evidence="4" id="KW-0274">FAD</keyword>
<proteinExistence type="inferred from homology"/>
<dbReference type="PROSITE" id="PS00677">
    <property type="entry name" value="DAO"/>
    <property type="match status" value="1"/>
</dbReference>
<evidence type="ECO:0000259" key="6">
    <source>
        <dbReference type="Pfam" id="PF01266"/>
    </source>
</evidence>
<dbReference type="SUPFAM" id="SSF51971">
    <property type="entry name" value="Nucleotide-binding domain"/>
    <property type="match status" value="1"/>
</dbReference>
<dbReference type="GO" id="GO:0071949">
    <property type="term" value="F:FAD binding"/>
    <property type="evidence" value="ECO:0007669"/>
    <property type="project" value="InterPro"/>
</dbReference>
<dbReference type="EMBL" id="CAJNJA010011088">
    <property type="protein sequence ID" value="CAE7266324.1"/>
    <property type="molecule type" value="Genomic_DNA"/>
</dbReference>
<accession>A0A812MF51</accession>
<dbReference type="PANTHER" id="PTHR11530:SF11">
    <property type="entry name" value="D-ASPARTATE OXIDASE"/>
    <property type="match status" value="1"/>
</dbReference>
<dbReference type="PANTHER" id="PTHR11530">
    <property type="entry name" value="D-AMINO ACID OXIDASE"/>
    <property type="match status" value="1"/>
</dbReference>
<dbReference type="InterPro" id="IPR006181">
    <property type="entry name" value="D-amino_acid_oxidase_CS"/>
</dbReference>
<evidence type="ECO:0000313" key="7">
    <source>
        <dbReference type="EMBL" id="CAE7266324.1"/>
    </source>
</evidence>
<evidence type="ECO:0000256" key="5">
    <source>
        <dbReference type="ARBA" id="ARBA00023002"/>
    </source>
</evidence>
<feature type="domain" description="FAD dependent oxidoreductase" evidence="6">
    <location>
        <begin position="8"/>
        <end position="381"/>
    </location>
</feature>
<comment type="caution">
    <text evidence="7">The sequence shown here is derived from an EMBL/GenBank/DDBJ whole genome shotgun (WGS) entry which is preliminary data.</text>
</comment>